<feature type="signal peptide" evidence="1">
    <location>
        <begin position="1"/>
        <end position="22"/>
    </location>
</feature>
<keyword evidence="1" id="KW-0732">Signal</keyword>
<evidence type="ECO:0000313" key="2">
    <source>
        <dbReference type="EMBL" id="KAK7789964.1"/>
    </source>
</evidence>
<reference evidence="2 3" key="1">
    <citation type="submission" date="2024-03" db="EMBL/GenBank/DDBJ databases">
        <title>The genome assembly and annotation of the cricket Gryllus longicercus Weissman &amp; Gray.</title>
        <authorList>
            <person name="Szrajer S."/>
            <person name="Gray D."/>
            <person name="Ylla G."/>
        </authorList>
    </citation>
    <scope>NUCLEOTIDE SEQUENCE [LARGE SCALE GENOMIC DNA]</scope>
    <source>
        <strain evidence="2">DAG 2021-001</strain>
        <tissue evidence="2">Whole body minus gut</tissue>
    </source>
</reference>
<evidence type="ECO:0000313" key="3">
    <source>
        <dbReference type="Proteomes" id="UP001378592"/>
    </source>
</evidence>
<name>A0AAN9YYT2_9ORTH</name>
<proteinExistence type="predicted"/>
<dbReference type="EMBL" id="JAZDUA010000683">
    <property type="protein sequence ID" value="KAK7789964.1"/>
    <property type="molecule type" value="Genomic_DNA"/>
</dbReference>
<evidence type="ECO:0008006" key="4">
    <source>
        <dbReference type="Google" id="ProtNLM"/>
    </source>
</evidence>
<sequence>MAAERVFAFLLLVMFAIQLVAAGVVRPSEAPAQSSNALDDFMESLISVSARLCNDTDPSGGNALQLVQSLNNKMTALAATTRCHNSTGDCDVLVEMQRLMASWLRSHSSNASTGQQVAGQRDAQLENIRRLLLRINGSLARAEEFPQTIVSLDTR</sequence>
<gene>
    <name evidence="2" type="ORF">R5R35_008211</name>
</gene>
<protein>
    <recommendedName>
        <fullName evidence="4">Accessory gland protein</fullName>
    </recommendedName>
</protein>
<accession>A0AAN9YYT2</accession>
<dbReference type="Proteomes" id="UP001378592">
    <property type="component" value="Unassembled WGS sequence"/>
</dbReference>
<evidence type="ECO:0000256" key="1">
    <source>
        <dbReference type="SAM" id="SignalP"/>
    </source>
</evidence>
<organism evidence="2 3">
    <name type="scientific">Gryllus longicercus</name>
    <dbReference type="NCBI Taxonomy" id="2509291"/>
    <lineage>
        <taxon>Eukaryota</taxon>
        <taxon>Metazoa</taxon>
        <taxon>Ecdysozoa</taxon>
        <taxon>Arthropoda</taxon>
        <taxon>Hexapoda</taxon>
        <taxon>Insecta</taxon>
        <taxon>Pterygota</taxon>
        <taxon>Neoptera</taxon>
        <taxon>Polyneoptera</taxon>
        <taxon>Orthoptera</taxon>
        <taxon>Ensifera</taxon>
        <taxon>Gryllidea</taxon>
        <taxon>Grylloidea</taxon>
        <taxon>Gryllidae</taxon>
        <taxon>Gryllinae</taxon>
        <taxon>Gryllus</taxon>
    </lineage>
</organism>
<dbReference type="AlphaFoldDB" id="A0AAN9YYT2"/>
<keyword evidence="3" id="KW-1185">Reference proteome</keyword>
<feature type="chain" id="PRO_5042836487" description="Accessory gland protein" evidence="1">
    <location>
        <begin position="23"/>
        <end position="155"/>
    </location>
</feature>
<comment type="caution">
    <text evidence="2">The sequence shown here is derived from an EMBL/GenBank/DDBJ whole genome shotgun (WGS) entry which is preliminary data.</text>
</comment>